<protein>
    <submittedName>
        <fullName evidence="3">Uncharacterized protein</fullName>
    </submittedName>
</protein>
<reference evidence="3 4" key="1">
    <citation type="submission" date="2019-11" db="EMBL/GenBank/DDBJ databases">
        <title>Cellulosimicrobium composti sp. nov. isolated from a compost.</title>
        <authorList>
            <person name="Yang Y."/>
        </authorList>
    </citation>
    <scope>NUCLEOTIDE SEQUENCE [LARGE SCALE GENOMIC DNA]</scope>
    <source>
        <strain evidence="3 4">BIT-GX5</strain>
    </source>
</reference>
<feature type="region of interest" description="Disordered" evidence="1">
    <location>
        <begin position="40"/>
        <end position="107"/>
    </location>
</feature>
<gene>
    <name evidence="3" type="ORF">GJV82_11905</name>
</gene>
<accession>A0A6N7ZJQ3</accession>
<name>A0A6N7ZJQ3_9MICO</name>
<dbReference type="AlphaFoldDB" id="A0A6N7ZJQ3"/>
<evidence type="ECO:0000313" key="4">
    <source>
        <dbReference type="Proteomes" id="UP000440668"/>
    </source>
</evidence>
<evidence type="ECO:0000256" key="1">
    <source>
        <dbReference type="SAM" id="MobiDB-lite"/>
    </source>
</evidence>
<feature type="chain" id="PRO_5039306924" evidence="2">
    <location>
        <begin position="24"/>
        <end position="214"/>
    </location>
</feature>
<evidence type="ECO:0000256" key="2">
    <source>
        <dbReference type="SAM" id="SignalP"/>
    </source>
</evidence>
<evidence type="ECO:0000313" key="3">
    <source>
        <dbReference type="EMBL" id="MTG89642.1"/>
    </source>
</evidence>
<keyword evidence="2" id="KW-0732">Signal</keyword>
<organism evidence="3 4">
    <name type="scientific">Cellulosimicrobium composti</name>
    <dbReference type="NCBI Taxonomy" id="2672572"/>
    <lineage>
        <taxon>Bacteria</taxon>
        <taxon>Bacillati</taxon>
        <taxon>Actinomycetota</taxon>
        <taxon>Actinomycetes</taxon>
        <taxon>Micrococcales</taxon>
        <taxon>Promicromonosporaceae</taxon>
        <taxon>Cellulosimicrobium</taxon>
    </lineage>
</organism>
<dbReference type="EMBL" id="WMKA01000026">
    <property type="protein sequence ID" value="MTG89642.1"/>
    <property type="molecule type" value="Genomic_DNA"/>
</dbReference>
<sequence length="214" mass="21173">MRSPVRVVAHAAVLAVVAGTCLAVVASGAFDVVSLPAAAPAAAPPAPSAGPGDDAAPAGTGPDTEAGADDGTSGGDPGADDGTGVDDGTADDDGDGAADPTEPDPRCREAEVAWGAAAKAQVNLTVEHPEALVDGFTTARDTLAGASPPDEIARDWAVVTTYLTMIADEVEATGSGDTDELSRAIDRVGRRIDTGALTSSSQAVTDFFRAGCTR</sequence>
<dbReference type="Proteomes" id="UP000440668">
    <property type="component" value="Unassembled WGS sequence"/>
</dbReference>
<proteinExistence type="predicted"/>
<dbReference type="RefSeq" id="WP_155099375.1">
    <property type="nucleotide sequence ID" value="NZ_JBISAF010000001.1"/>
</dbReference>
<feature type="signal peptide" evidence="2">
    <location>
        <begin position="1"/>
        <end position="23"/>
    </location>
</feature>
<comment type="caution">
    <text evidence="3">The sequence shown here is derived from an EMBL/GenBank/DDBJ whole genome shotgun (WGS) entry which is preliminary data.</text>
</comment>
<feature type="compositionally biased region" description="Low complexity" evidence="1">
    <location>
        <begin position="49"/>
        <end position="71"/>
    </location>
</feature>